<dbReference type="PANTHER" id="PTHR34975">
    <property type="entry name" value="SPORE GERMINATION PROTEIN A2"/>
    <property type="match status" value="1"/>
</dbReference>
<keyword evidence="5 8" id="KW-0812">Transmembrane</keyword>
<dbReference type="EMBL" id="CP018145">
    <property type="protein sequence ID" value="ASJ55904.1"/>
    <property type="molecule type" value="Genomic_DNA"/>
</dbReference>
<dbReference type="Proteomes" id="UP000197781">
    <property type="component" value="Chromosome"/>
</dbReference>
<evidence type="ECO:0000313" key="10">
    <source>
        <dbReference type="Proteomes" id="UP000197781"/>
    </source>
</evidence>
<reference evidence="9 10" key="1">
    <citation type="submission" date="2016-11" db="EMBL/GenBank/DDBJ databases">
        <authorList>
            <person name="Jaros S."/>
            <person name="Januszkiewicz K."/>
            <person name="Wedrychowicz H."/>
        </authorList>
    </citation>
    <scope>NUCLEOTIDE SEQUENCE [LARGE SCALE GENOMIC DNA]</scope>
    <source>
        <strain evidence="9 10">NF2</strain>
    </source>
</reference>
<feature type="transmembrane region" description="Helical" evidence="8">
    <location>
        <begin position="187"/>
        <end position="205"/>
    </location>
</feature>
<dbReference type="PANTHER" id="PTHR34975:SF2">
    <property type="entry name" value="SPORE GERMINATION PROTEIN A2"/>
    <property type="match status" value="1"/>
</dbReference>
<evidence type="ECO:0000256" key="3">
    <source>
        <dbReference type="ARBA" id="ARBA00022448"/>
    </source>
</evidence>
<name>A0A220ML82_9BACL</name>
<evidence type="ECO:0000256" key="2">
    <source>
        <dbReference type="ARBA" id="ARBA00007998"/>
    </source>
</evidence>
<sequence>MERISKFQLSAMIILFQIGSSTLFELGIGAKQDAWLTVLTGMAVSFLLLMLFLGIQRREPNKSLVQILVQYLGFFGKIAAFSYVLFFAYESMRNVRDFGDLIIMSFLSRTPISLIMLIMVLLSSYAIFKGIEVFFRLSEFMLPGVLLFYSLLIIMFISSGIVHLDHLLPILENGIMSVLKVAIKETSFFPFGQMVIFLMYWHYLADKGIMAKTSIKAYFVTGLLLITTNIMNIAILGTQYTSISTVPLLQSVQLIQIADFLERFDALVILLLYAGIFVKATLWFQAAVLGFGELFNLNYKKVILPIGAAIYVSSFLEPNWIYHIWFGKVVAYNYMVNPVFILFIPLLLFIVMLVKGTAEGGKSIGERSR</sequence>
<dbReference type="GO" id="GO:0016020">
    <property type="term" value="C:membrane"/>
    <property type="evidence" value="ECO:0007669"/>
    <property type="project" value="UniProtKB-SubCell"/>
</dbReference>
<feature type="transmembrane region" description="Helical" evidence="8">
    <location>
        <begin position="67"/>
        <end position="89"/>
    </location>
</feature>
<feature type="transmembrane region" description="Helical" evidence="8">
    <location>
        <begin position="7"/>
        <end position="28"/>
    </location>
</feature>
<dbReference type="AlphaFoldDB" id="A0A220ML82"/>
<dbReference type="KEGG" id="bfm:BP422_21530"/>
<feature type="transmembrane region" description="Helical" evidence="8">
    <location>
        <begin position="101"/>
        <end position="128"/>
    </location>
</feature>
<feature type="transmembrane region" description="Helical" evidence="8">
    <location>
        <begin position="217"/>
        <end position="240"/>
    </location>
</feature>
<feature type="transmembrane region" description="Helical" evidence="8">
    <location>
        <begin position="302"/>
        <end position="322"/>
    </location>
</feature>
<keyword evidence="7 8" id="KW-0472">Membrane</keyword>
<feature type="transmembrane region" description="Helical" evidence="8">
    <location>
        <begin position="334"/>
        <end position="354"/>
    </location>
</feature>
<keyword evidence="3" id="KW-0813">Transport</keyword>
<evidence type="ECO:0000256" key="7">
    <source>
        <dbReference type="ARBA" id="ARBA00023136"/>
    </source>
</evidence>
<comment type="similarity">
    <text evidence="2">Belongs to the amino acid-polyamine-organocation (APC) superfamily. Spore germination protein (SGP) (TC 2.A.3.9) family.</text>
</comment>
<evidence type="ECO:0000256" key="4">
    <source>
        <dbReference type="ARBA" id="ARBA00022544"/>
    </source>
</evidence>
<protein>
    <submittedName>
        <fullName evidence="9">Spore gernimation protein</fullName>
    </submittedName>
</protein>
<proteinExistence type="inferred from homology"/>
<feature type="transmembrane region" description="Helical" evidence="8">
    <location>
        <begin position="34"/>
        <end position="55"/>
    </location>
</feature>
<dbReference type="InterPro" id="IPR004761">
    <property type="entry name" value="Spore_GerAB"/>
</dbReference>
<evidence type="ECO:0000313" key="9">
    <source>
        <dbReference type="EMBL" id="ASJ55904.1"/>
    </source>
</evidence>
<dbReference type="GO" id="GO:0009847">
    <property type="term" value="P:spore germination"/>
    <property type="evidence" value="ECO:0007669"/>
    <property type="project" value="InterPro"/>
</dbReference>
<feature type="transmembrane region" description="Helical" evidence="8">
    <location>
        <begin position="266"/>
        <end position="290"/>
    </location>
</feature>
<dbReference type="Pfam" id="PF03845">
    <property type="entry name" value="Spore_permease"/>
    <property type="match status" value="1"/>
</dbReference>
<organism evidence="9 10">
    <name type="scientific">Brevibacillus formosus</name>
    <dbReference type="NCBI Taxonomy" id="54913"/>
    <lineage>
        <taxon>Bacteria</taxon>
        <taxon>Bacillati</taxon>
        <taxon>Bacillota</taxon>
        <taxon>Bacilli</taxon>
        <taxon>Bacillales</taxon>
        <taxon>Paenibacillaceae</taxon>
        <taxon>Brevibacillus</taxon>
    </lineage>
</organism>
<evidence type="ECO:0000256" key="1">
    <source>
        <dbReference type="ARBA" id="ARBA00004141"/>
    </source>
</evidence>
<feature type="transmembrane region" description="Helical" evidence="8">
    <location>
        <begin position="140"/>
        <end position="162"/>
    </location>
</feature>
<evidence type="ECO:0000256" key="8">
    <source>
        <dbReference type="SAM" id="Phobius"/>
    </source>
</evidence>
<keyword evidence="6 8" id="KW-1133">Transmembrane helix</keyword>
<gene>
    <name evidence="9" type="ORF">BP422_21530</name>
</gene>
<accession>A0A220ML82</accession>
<comment type="subcellular location">
    <subcellularLocation>
        <location evidence="1">Membrane</location>
        <topology evidence="1">Multi-pass membrane protein</topology>
    </subcellularLocation>
</comment>
<evidence type="ECO:0000256" key="6">
    <source>
        <dbReference type="ARBA" id="ARBA00022989"/>
    </source>
</evidence>
<dbReference type="NCBIfam" id="TIGR00912">
    <property type="entry name" value="2A0309"/>
    <property type="match status" value="1"/>
</dbReference>
<keyword evidence="4" id="KW-0309">Germination</keyword>
<evidence type="ECO:0000256" key="5">
    <source>
        <dbReference type="ARBA" id="ARBA00022692"/>
    </source>
</evidence>